<keyword evidence="4" id="KW-0560">Oxidoreductase</keyword>
<evidence type="ECO:0000313" key="16">
    <source>
        <dbReference type="Proteomes" id="UP000217790"/>
    </source>
</evidence>
<dbReference type="EC" id="1.14.99.56" evidence="12"/>
<dbReference type="PANTHER" id="PTHR33353">
    <property type="entry name" value="PUTATIVE (AFU_ORTHOLOGUE AFUA_1G12560)-RELATED"/>
    <property type="match status" value="1"/>
</dbReference>
<dbReference type="Pfam" id="PF03443">
    <property type="entry name" value="AA9"/>
    <property type="match status" value="2"/>
</dbReference>
<keyword evidence="16" id="KW-1185">Reference proteome</keyword>
<evidence type="ECO:0000256" key="4">
    <source>
        <dbReference type="ARBA" id="ARBA00023002"/>
    </source>
</evidence>
<sequence length="269" mass="28664">MFKATLVASLLASIASVRGHGYVGTIVADGTGYSGYLPYSDPYYNPVPDRIVRPIPGNGPVTNLSLIDVQCNGYTDGGEEGSSPAPIYATVAAGSEMALTWTTWPDSHMVKIVYLSVVGCQIILTLPLGNLALSIVSFSEDSNAPAERNHNAVWFKIDELGKTDDGLWAVTDVLSAQDSAWTFTIPAKLKAGQYIIRHEIIALHAAYEYPGAQVYPSCTQVEVTGDGTALPTDFVSFPGAYDADTPGIVYDAYTSTGEYPIPGPDVWTA</sequence>
<keyword evidence="15" id="KW-0378">Hydrolase</keyword>
<keyword evidence="9" id="KW-0624">Polysaccharide degradation</keyword>
<dbReference type="InterPro" id="IPR005103">
    <property type="entry name" value="AA9_LPMO"/>
</dbReference>
<protein>
    <recommendedName>
        <fullName evidence="12">lytic cellulose monooxygenase (C4-dehydrogenating)</fullName>
        <ecNumber evidence="12">1.14.99.56</ecNumber>
    </recommendedName>
</protein>
<keyword evidence="13" id="KW-0732">Signal</keyword>
<dbReference type="Gene3D" id="2.70.50.70">
    <property type="match status" value="1"/>
</dbReference>
<dbReference type="GO" id="GO:0016787">
    <property type="term" value="F:hydrolase activity"/>
    <property type="evidence" value="ECO:0007669"/>
    <property type="project" value="UniProtKB-KW"/>
</dbReference>
<dbReference type="STRING" id="47427.A0A2H3CXC9"/>
<evidence type="ECO:0000313" key="15">
    <source>
        <dbReference type="EMBL" id="PBK87691.1"/>
    </source>
</evidence>
<dbReference type="GO" id="GO:0030245">
    <property type="term" value="P:cellulose catabolic process"/>
    <property type="evidence" value="ECO:0007669"/>
    <property type="project" value="UniProtKB-KW"/>
</dbReference>
<accession>A0A2H3CXC9</accession>
<reference evidence="16" key="1">
    <citation type="journal article" date="2017" name="Nat. Ecol. Evol.">
        <title>Genome expansion and lineage-specific genetic innovations in the forest pathogenic fungi Armillaria.</title>
        <authorList>
            <person name="Sipos G."/>
            <person name="Prasanna A.N."/>
            <person name="Walter M.C."/>
            <person name="O'Connor E."/>
            <person name="Balint B."/>
            <person name="Krizsan K."/>
            <person name="Kiss B."/>
            <person name="Hess J."/>
            <person name="Varga T."/>
            <person name="Slot J."/>
            <person name="Riley R."/>
            <person name="Boka B."/>
            <person name="Rigling D."/>
            <person name="Barry K."/>
            <person name="Lee J."/>
            <person name="Mihaltcheva S."/>
            <person name="LaButti K."/>
            <person name="Lipzen A."/>
            <person name="Waldron R."/>
            <person name="Moloney N.M."/>
            <person name="Sperisen C."/>
            <person name="Kredics L."/>
            <person name="Vagvoelgyi C."/>
            <person name="Patrignani A."/>
            <person name="Fitzpatrick D."/>
            <person name="Nagy I."/>
            <person name="Doyle S."/>
            <person name="Anderson J.B."/>
            <person name="Grigoriev I.V."/>
            <person name="Gueldener U."/>
            <person name="Muensterkoetter M."/>
            <person name="Nagy L.G."/>
        </authorList>
    </citation>
    <scope>NUCLEOTIDE SEQUENCE [LARGE SCALE GENOMIC DNA]</scope>
    <source>
        <strain evidence="16">Ar21-2</strain>
    </source>
</reference>
<keyword evidence="8" id="KW-0119">Carbohydrate metabolism</keyword>
<evidence type="ECO:0000256" key="6">
    <source>
        <dbReference type="ARBA" id="ARBA00023033"/>
    </source>
</evidence>
<evidence type="ECO:0000256" key="3">
    <source>
        <dbReference type="ARBA" id="ARBA00023001"/>
    </source>
</evidence>
<dbReference type="AlphaFoldDB" id="A0A2H3CXC9"/>
<comment type="catalytic activity">
    <reaction evidence="11">
        <text>[(1-&gt;4)-beta-D-glucosyl]n+m + reduced acceptor + O2 = 4-dehydro-beta-D-glucosyl-[(1-&gt;4)-beta-D-glucosyl]n-1 + [(1-&gt;4)-beta-D-glucosyl]m + acceptor + H2O.</text>
        <dbReference type="EC" id="1.14.99.56"/>
    </reaction>
</comment>
<dbReference type="GO" id="GO:0046872">
    <property type="term" value="F:metal ion binding"/>
    <property type="evidence" value="ECO:0007669"/>
    <property type="project" value="UniProtKB-KW"/>
</dbReference>
<feature type="domain" description="Auxiliary Activity family 9 catalytic" evidence="14">
    <location>
        <begin position="149"/>
        <end position="256"/>
    </location>
</feature>
<keyword evidence="2" id="KW-0479">Metal-binding</keyword>
<evidence type="ECO:0000256" key="13">
    <source>
        <dbReference type="SAM" id="SignalP"/>
    </source>
</evidence>
<evidence type="ECO:0000256" key="1">
    <source>
        <dbReference type="ARBA" id="ARBA00001973"/>
    </source>
</evidence>
<keyword evidence="7" id="KW-1015">Disulfide bond</keyword>
<organism evidence="15 16">
    <name type="scientific">Armillaria gallica</name>
    <name type="common">Bulbous honey fungus</name>
    <name type="synonym">Armillaria bulbosa</name>
    <dbReference type="NCBI Taxonomy" id="47427"/>
    <lineage>
        <taxon>Eukaryota</taxon>
        <taxon>Fungi</taxon>
        <taxon>Dikarya</taxon>
        <taxon>Basidiomycota</taxon>
        <taxon>Agaricomycotina</taxon>
        <taxon>Agaricomycetes</taxon>
        <taxon>Agaricomycetidae</taxon>
        <taxon>Agaricales</taxon>
        <taxon>Marasmiineae</taxon>
        <taxon>Physalacriaceae</taxon>
        <taxon>Armillaria</taxon>
    </lineage>
</organism>
<comment type="similarity">
    <text evidence="10">Belongs to the polysaccharide monooxygenase AA9 family.</text>
</comment>
<gene>
    <name evidence="15" type="ORF">ARMGADRAFT_1085362</name>
</gene>
<dbReference type="EMBL" id="KZ293677">
    <property type="protein sequence ID" value="PBK87691.1"/>
    <property type="molecule type" value="Genomic_DNA"/>
</dbReference>
<evidence type="ECO:0000256" key="12">
    <source>
        <dbReference type="ARBA" id="ARBA00047174"/>
    </source>
</evidence>
<dbReference type="OMA" id="ERNHNAV"/>
<evidence type="ECO:0000256" key="9">
    <source>
        <dbReference type="ARBA" id="ARBA00023326"/>
    </source>
</evidence>
<keyword evidence="6" id="KW-0503">Monooxygenase</keyword>
<feature type="domain" description="Auxiliary Activity family 9 catalytic" evidence="14">
    <location>
        <begin position="20"/>
        <end position="118"/>
    </location>
</feature>
<dbReference type="CDD" id="cd21175">
    <property type="entry name" value="LPMO_AA9"/>
    <property type="match status" value="1"/>
</dbReference>
<feature type="chain" id="PRO_5013568008" description="lytic cellulose monooxygenase (C4-dehydrogenating)" evidence="13">
    <location>
        <begin position="20"/>
        <end position="269"/>
    </location>
</feature>
<proteinExistence type="inferred from homology"/>
<dbReference type="GO" id="GO:0004497">
    <property type="term" value="F:monooxygenase activity"/>
    <property type="evidence" value="ECO:0007669"/>
    <property type="project" value="UniProtKB-KW"/>
</dbReference>
<evidence type="ECO:0000256" key="7">
    <source>
        <dbReference type="ARBA" id="ARBA00023157"/>
    </source>
</evidence>
<evidence type="ECO:0000256" key="10">
    <source>
        <dbReference type="ARBA" id="ARBA00044502"/>
    </source>
</evidence>
<comment type="cofactor">
    <cofactor evidence="1">
        <name>Cu(2+)</name>
        <dbReference type="ChEBI" id="CHEBI:29036"/>
    </cofactor>
</comment>
<dbReference type="PANTHER" id="PTHR33353:SF6">
    <property type="entry name" value="ENDOGLUCANASE IV"/>
    <property type="match status" value="1"/>
</dbReference>
<dbReference type="InParanoid" id="A0A2H3CXC9"/>
<feature type="signal peptide" evidence="13">
    <location>
        <begin position="1"/>
        <end position="19"/>
    </location>
</feature>
<evidence type="ECO:0000256" key="8">
    <source>
        <dbReference type="ARBA" id="ARBA00023277"/>
    </source>
</evidence>
<keyword evidence="3" id="KW-0136">Cellulose degradation</keyword>
<evidence type="ECO:0000256" key="2">
    <source>
        <dbReference type="ARBA" id="ARBA00022723"/>
    </source>
</evidence>
<keyword evidence="5" id="KW-0186">Copper</keyword>
<evidence type="ECO:0000259" key="14">
    <source>
        <dbReference type="Pfam" id="PF03443"/>
    </source>
</evidence>
<dbReference type="OrthoDB" id="4849160at2759"/>
<dbReference type="Proteomes" id="UP000217790">
    <property type="component" value="Unassembled WGS sequence"/>
</dbReference>
<name>A0A2H3CXC9_ARMGA</name>
<dbReference type="InterPro" id="IPR049892">
    <property type="entry name" value="AA9"/>
</dbReference>
<evidence type="ECO:0000256" key="5">
    <source>
        <dbReference type="ARBA" id="ARBA00023008"/>
    </source>
</evidence>
<evidence type="ECO:0000256" key="11">
    <source>
        <dbReference type="ARBA" id="ARBA00045077"/>
    </source>
</evidence>